<evidence type="ECO:0000256" key="6">
    <source>
        <dbReference type="PROSITE-ProRule" id="PRU00176"/>
    </source>
</evidence>
<dbReference type="InterPro" id="IPR057951">
    <property type="entry name" value="CPSF6/7_RSLD_N"/>
</dbReference>
<feature type="compositionally biased region" description="Basic and acidic residues" evidence="7">
    <location>
        <begin position="40"/>
        <end position="51"/>
    </location>
</feature>
<dbReference type="InterPro" id="IPR035979">
    <property type="entry name" value="RBD_domain_sf"/>
</dbReference>
<dbReference type="EMBL" id="JBJQND010000017">
    <property type="protein sequence ID" value="KAL3841481.1"/>
    <property type="molecule type" value="Genomic_DNA"/>
</dbReference>
<comment type="similarity">
    <text evidence="2">Belongs to the RRM CPSF6/7 family.</text>
</comment>
<evidence type="ECO:0000313" key="10">
    <source>
        <dbReference type="Proteomes" id="UP001634394"/>
    </source>
</evidence>
<dbReference type="GO" id="GO:0003723">
    <property type="term" value="F:RNA binding"/>
    <property type="evidence" value="ECO:0007669"/>
    <property type="project" value="UniProtKB-UniRule"/>
</dbReference>
<dbReference type="Pfam" id="PF25524">
    <property type="entry name" value="RSLD_CPSF6"/>
    <property type="match status" value="1"/>
</dbReference>
<evidence type="ECO:0000256" key="7">
    <source>
        <dbReference type="SAM" id="MobiDB-lite"/>
    </source>
</evidence>
<feature type="compositionally biased region" description="Pro residues" evidence="7">
    <location>
        <begin position="193"/>
        <end position="203"/>
    </location>
</feature>
<comment type="caution">
    <text evidence="9">The sequence shown here is derived from an EMBL/GenBank/DDBJ whole genome shotgun (WGS) entry which is preliminary data.</text>
</comment>
<organism evidence="9 10">
    <name type="scientific">Sinanodonta woodiana</name>
    <name type="common">Chinese pond mussel</name>
    <name type="synonym">Anodonta woodiana</name>
    <dbReference type="NCBI Taxonomy" id="1069815"/>
    <lineage>
        <taxon>Eukaryota</taxon>
        <taxon>Metazoa</taxon>
        <taxon>Spiralia</taxon>
        <taxon>Lophotrochozoa</taxon>
        <taxon>Mollusca</taxon>
        <taxon>Bivalvia</taxon>
        <taxon>Autobranchia</taxon>
        <taxon>Heteroconchia</taxon>
        <taxon>Palaeoheterodonta</taxon>
        <taxon>Unionida</taxon>
        <taxon>Unionoidea</taxon>
        <taxon>Unionidae</taxon>
        <taxon>Unioninae</taxon>
        <taxon>Sinanodonta</taxon>
    </lineage>
</organism>
<keyword evidence="4" id="KW-0507">mRNA processing</keyword>
<dbReference type="InterPro" id="IPR000504">
    <property type="entry name" value="RRM_dom"/>
</dbReference>
<dbReference type="PANTHER" id="PTHR23204">
    <property type="entry name" value="CLEAVAGE AND POLYADENYLATION SPECIFIC FACTOR"/>
    <property type="match status" value="1"/>
</dbReference>
<feature type="compositionally biased region" description="Polar residues" evidence="7">
    <location>
        <begin position="52"/>
        <end position="62"/>
    </location>
</feature>
<gene>
    <name evidence="9" type="ORF">ACJMK2_019621</name>
</gene>
<keyword evidence="10" id="KW-1185">Reference proteome</keyword>
<dbReference type="CDD" id="cd12643">
    <property type="entry name" value="RRM_CFIm68"/>
    <property type="match status" value="1"/>
</dbReference>
<dbReference type="SUPFAM" id="SSF54928">
    <property type="entry name" value="RNA-binding domain, RBD"/>
    <property type="match status" value="1"/>
</dbReference>
<reference evidence="9 10" key="1">
    <citation type="submission" date="2024-11" db="EMBL/GenBank/DDBJ databases">
        <title>Chromosome-level genome assembly of the freshwater bivalve Anodonta woodiana.</title>
        <authorList>
            <person name="Chen X."/>
        </authorList>
    </citation>
    <scope>NUCLEOTIDE SEQUENCE [LARGE SCALE GENOMIC DNA]</scope>
    <source>
        <strain evidence="9">MN2024</strain>
        <tissue evidence="9">Gills</tissue>
    </source>
</reference>
<dbReference type="GO" id="GO:0006397">
    <property type="term" value="P:mRNA processing"/>
    <property type="evidence" value="ECO:0007669"/>
    <property type="project" value="UniProtKB-KW"/>
</dbReference>
<evidence type="ECO:0000313" key="9">
    <source>
        <dbReference type="EMBL" id="KAL3841482.1"/>
    </source>
</evidence>
<evidence type="ECO:0000256" key="4">
    <source>
        <dbReference type="ARBA" id="ARBA00022664"/>
    </source>
</evidence>
<evidence type="ECO:0000256" key="3">
    <source>
        <dbReference type="ARBA" id="ARBA00016259"/>
    </source>
</evidence>
<sequence length="585" mass="64311">MADSVDIDLYENIEEGFDQEEYNHDGDLYDDVITASSHGEGLDHPEHHDNGSKNSSAPSLPTNYNGKRYSVYVGNMTWWTTDQDLTDTLTAIGVGDLLDIKFYENRANGQSKGFAIVVVASEGSIRIIFDKLPKKELHGQVPVVTPCNKQSLSQFEAQARKGEPPPQNGNWDTAETSFYAGSRNKGPVQQQQTPPPPPPPPKGPRGFIPRNQRPPPGPGQPGPMPPNSGPPMHRPPPPNFAGPPPPRPGGPPPGPPPPMGMHPGGMPPRMGGPPPMIPPRGPPPHTRGPPPPDPRGAPPPMRPDWERPPMPAPYPTGGPPPPQPVPPPGIRVPMPEQSFLGGRGFKGFNKGMPPNQPPPGMPLPGHHIAPAPHVNPAFFPPPSHGQPPPIPPPHAVPNDPYSRPPPPVAYASGDAYRPPSESRHDQSPALNEAEFEEIFQRNKTVSSSAISRAVQDASAGDFASAIETLVTAISLIKQSKIASDDRCKILISSLQDTLHGIEEKSYGSKSSTRRSRSRDRDRDRDREKRGRSHRSRSKDREYRERSREARESTSRHYEERHRERPERRERETDREREYSSSRSRH</sequence>
<evidence type="ECO:0000256" key="2">
    <source>
        <dbReference type="ARBA" id="ARBA00006265"/>
    </source>
</evidence>
<feature type="region of interest" description="Disordered" evidence="7">
    <location>
        <begin position="502"/>
        <end position="585"/>
    </location>
</feature>
<feature type="compositionally biased region" description="Basic and acidic residues" evidence="7">
    <location>
        <begin position="538"/>
        <end position="579"/>
    </location>
</feature>
<dbReference type="Proteomes" id="UP001634394">
    <property type="component" value="Unassembled WGS sequence"/>
</dbReference>
<dbReference type="PROSITE" id="PS50102">
    <property type="entry name" value="RRM"/>
    <property type="match status" value="1"/>
</dbReference>
<keyword evidence="6" id="KW-0694">RNA-binding</keyword>
<dbReference type="SMART" id="SM00360">
    <property type="entry name" value="RRM"/>
    <property type="match status" value="1"/>
</dbReference>
<feature type="domain" description="RRM" evidence="8">
    <location>
        <begin position="69"/>
        <end position="149"/>
    </location>
</feature>
<dbReference type="AlphaFoldDB" id="A0ABD3TXD0"/>
<feature type="compositionally biased region" description="Basic and acidic residues" evidence="7">
    <location>
        <begin position="518"/>
        <end position="528"/>
    </location>
</feature>
<dbReference type="Gene3D" id="3.30.70.330">
    <property type="match status" value="1"/>
</dbReference>
<evidence type="ECO:0000256" key="1">
    <source>
        <dbReference type="ARBA" id="ARBA00004123"/>
    </source>
</evidence>
<dbReference type="InterPro" id="IPR034772">
    <property type="entry name" value="CPSF6/7"/>
</dbReference>
<dbReference type="InterPro" id="IPR012677">
    <property type="entry name" value="Nucleotide-bd_a/b_plait_sf"/>
</dbReference>
<protein>
    <recommendedName>
        <fullName evidence="3">Cleavage and polyadenylation specificity factor subunit 6</fullName>
    </recommendedName>
</protein>
<proteinExistence type="inferred from homology"/>
<keyword evidence="5" id="KW-0539">Nucleus</keyword>
<dbReference type="EMBL" id="JBJQND010000017">
    <property type="protein sequence ID" value="KAL3841482.1"/>
    <property type="molecule type" value="Genomic_DNA"/>
</dbReference>
<feature type="region of interest" description="Disordered" evidence="7">
    <location>
        <begin position="35"/>
        <end position="62"/>
    </location>
</feature>
<comment type="subcellular location">
    <subcellularLocation>
        <location evidence="1">Nucleus</location>
    </subcellularLocation>
</comment>
<dbReference type="InterPro" id="IPR034769">
    <property type="entry name" value="CPSF6_RRM"/>
</dbReference>
<name>A0ABD3TXD0_SINWO</name>
<dbReference type="GO" id="GO:0005634">
    <property type="term" value="C:nucleus"/>
    <property type="evidence" value="ECO:0007669"/>
    <property type="project" value="UniProtKB-SubCell"/>
</dbReference>
<evidence type="ECO:0000256" key="5">
    <source>
        <dbReference type="ARBA" id="ARBA00023242"/>
    </source>
</evidence>
<evidence type="ECO:0000259" key="8">
    <source>
        <dbReference type="PROSITE" id="PS50102"/>
    </source>
</evidence>
<accession>A0ABD3TXD0</accession>
<feature type="compositionally biased region" description="Pro residues" evidence="7">
    <location>
        <begin position="212"/>
        <end position="260"/>
    </location>
</feature>
<feature type="compositionally biased region" description="Pro residues" evidence="7">
    <location>
        <begin position="270"/>
        <end position="330"/>
    </location>
</feature>
<feature type="compositionally biased region" description="Pro residues" evidence="7">
    <location>
        <begin position="378"/>
        <end position="395"/>
    </location>
</feature>
<feature type="region of interest" description="Disordered" evidence="7">
    <location>
        <begin position="156"/>
        <end position="433"/>
    </location>
</feature>
<dbReference type="Pfam" id="PF00076">
    <property type="entry name" value="RRM_1"/>
    <property type="match status" value="1"/>
</dbReference>